<keyword evidence="1" id="KW-0812">Transmembrane</keyword>
<dbReference type="PANTHER" id="PTHR21824:SF4">
    <property type="entry name" value="TRANSMEMBRANE PROTEIN 177"/>
    <property type="match status" value="1"/>
</dbReference>
<reference evidence="2 3" key="1">
    <citation type="journal article" date="2024" name="BMC Genomics">
        <title>Genome assembly of redclaw crayfish (Cherax quadricarinatus) provides insights into its immune adaptation and hypoxia tolerance.</title>
        <authorList>
            <person name="Liu Z."/>
            <person name="Zheng J."/>
            <person name="Li H."/>
            <person name="Fang K."/>
            <person name="Wang S."/>
            <person name="He J."/>
            <person name="Zhou D."/>
            <person name="Weng S."/>
            <person name="Chi M."/>
            <person name="Gu Z."/>
            <person name="He J."/>
            <person name="Li F."/>
            <person name="Wang M."/>
        </authorList>
    </citation>
    <scope>NUCLEOTIDE SEQUENCE [LARGE SCALE GENOMIC DNA]</scope>
    <source>
        <strain evidence="2">ZL_2023a</strain>
    </source>
</reference>
<gene>
    <name evidence="2" type="ORF">OTU49_012245</name>
</gene>
<keyword evidence="3" id="KW-1185">Reference proteome</keyword>
<dbReference type="PANTHER" id="PTHR21824">
    <property type="entry name" value="TRANSMEMBRANE PROTEIN 177"/>
    <property type="match status" value="1"/>
</dbReference>
<evidence type="ECO:0008006" key="4">
    <source>
        <dbReference type="Google" id="ProtNLM"/>
    </source>
</evidence>
<comment type="caution">
    <text evidence="2">The sequence shown here is derived from an EMBL/GenBank/DDBJ whole genome shotgun (WGS) entry which is preliminary data.</text>
</comment>
<protein>
    <recommendedName>
        <fullName evidence="4">Transmembrane protein 177</fullName>
    </recommendedName>
</protein>
<dbReference type="AlphaFoldDB" id="A0AAW0W0E1"/>
<feature type="transmembrane region" description="Helical" evidence="1">
    <location>
        <begin position="205"/>
        <end position="222"/>
    </location>
</feature>
<feature type="transmembrane region" description="Helical" evidence="1">
    <location>
        <begin position="15"/>
        <end position="33"/>
    </location>
</feature>
<evidence type="ECO:0000313" key="3">
    <source>
        <dbReference type="Proteomes" id="UP001445076"/>
    </source>
</evidence>
<keyword evidence="1" id="KW-1133">Transmembrane helix</keyword>
<evidence type="ECO:0000313" key="2">
    <source>
        <dbReference type="EMBL" id="KAK8722500.1"/>
    </source>
</evidence>
<proteinExistence type="predicted"/>
<dbReference type="InterPro" id="IPR026620">
    <property type="entry name" value="TMEM177"/>
</dbReference>
<feature type="transmembrane region" description="Helical" evidence="1">
    <location>
        <begin position="169"/>
        <end position="185"/>
    </location>
</feature>
<evidence type="ECO:0000256" key="1">
    <source>
        <dbReference type="SAM" id="Phobius"/>
    </source>
</evidence>
<accession>A0AAW0W0E1</accession>
<name>A0AAW0W0E1_CHEQU</name>
<keyword evidence="1" id="KW-0472">Membrane</keyword>
<sequence length="327" mass="36635">MAATPWTVSRSGRRVFRVLTLAGATSSFLIYYLPNTYFLRRYREVTQLYRKGFEVPVSDRVTSLVSEVMDDLGISKSERKLVSTYMCYGFEPFHAGTTMLMTGGILGVPVNFNYRTVDEFVQTNVTVNNNPVPWSTSEGISLKQSLSLSDDAKKFAIAREITSLSTAQPFLLGAVSAVVVGFVYSVSSTVNAKLNLYARPRSLRLVWYGLVSMFGLVFWTLCKDMSTVEYEINADKAVASISNKYAVGGLEYYEKVLQRNVALRALMGSDGEKVYTVYGNDQVLVRTKHLPFTLRRDYMKTQLEEYKKVKEDTPIPVSGDSEAVNTS</sequence>
<dbReference type="EMBL" id="JARKIK010000095">
    <property type="protein sequence ID" value="KAK8722500.1"/>
    <property type="molecule type" value="Genomic_DNA"/>
</dbReference>
<dbReference type="Proteomes" id="UP001445076">
    <property type="component" value="Unassembled WGS sequence"/>
</dbReference>
<organism evidence="2 3">
    <name type="scientific">Cherax quadricarinatus</name>
    <name type="common">Australian red claw crayfish</name>
    <dbReference type="NCBI Taxonomy" id="27406"/>
    <lineage>
        <taxon>Eukaryota</taxon>
        <taxon>Metazoa</taxon>
        <taxon>Ecdysozoa</taxon>
        <taxon>Arthropoda</taxon>
        <taxon>Crustacea</taxon>
        <taxon>Multicrustacea</taxon>
        <taxon>Malacostraca</taxon>
        <taxon>Eumalacostraca</taxon>
        <taxon>Eucarida</taxon>
        <taxon>Decapoda</taxon>
        <taxon>Pleocyemata</taxon>
        <taxon>Astacidea</taxon>
        <taxon>Parastacoidea</taxon>
        <taxon>Parastacidae</taxon>
        <taxon>Cherax</taxon>
    </lineage>
</organism>
<dbReference type="GO" id="GO:0016020">
    <property type="term" value="C:membrane"/>
    <property type="evidence" value="ECO:0007669"/>
    <property type="project" value="TreeGrafter"/>
</dbReference>